<protein>
    <submittedName>
        <fullName evidence="2">Oidioi.mRNA.OKI2018_I69.chr1.g3107.t1.cds</fullName>
    </submittedName>
</protein>
<gene>
    <name evidence="2" type="ORF">OKIOD_LOCUS11872</name>
</gene>
<dbReference type="InterPro" id="IPR036444">
    <property type="entry name" value="PLipase_A2_dom_sf"/>
</dbReference>
<keyword evidence="3" id="KW-1185">Reference proteome</keyword>
<reference evidence="2 3" key="1">
    <citation type="submission" date="2021-04" db="EMBL/GenBank/DDBJ databases">
        <authorList>
            <person name="Bliznina A."/>
        </authorList>
    </citation>
    <scope>NUCLEOTIDE SEQUENCE [LARGE SCALE GENOMIC DNA]</scope>
</reference>
<dbReference type="Gene3D" id="1.20.90.10">
    <property type="entry name" value="Phospholipase A2 domain"/>
    <property type="match status" value="1"/>
</dbReference>
<dbReference type="Proteomes" id="UP001158576">
    <property type="component" value="Chromosome 1"/>
</dbReference>
<proteinExistence type="predicted"/>
<feature type="domain" description="Phospholipase A2-like central" evidence="1">
    <location>
        <begin position="75"/>
        <end position="223"/>
    </location>
</feature>
<evidence type="ECO:0000313" key="3">
    <source>
        <dbReference type="Proteomes" id="UP001158576"/>
    </source>
</evidence>
<dbReference type="EMBL" id="OU015566">
    <property type="protein sequence ID" value="CAG5107020.1"/>
    <property type="molecule type" value="Genomic_DNA"/>
</dbReference>
<dbReference type="SMART" id="SM00085">
    <property type="entry name" value="PA2c"/>
    <property type="match status" value="1"/>
</dbReference>
<dbReference type="SUPFAM" id="SSF48619">
    <property type="entry name" value="Phospholipase A2, PLA2"/>
    <property type="match status" value="1"/>
</dbReference>
<organism evidence="2 3">
    <name type="scientific">Oikopleura dioica</name>
    <name type="common">Tunicate</name>
    <dbReference type="NCBI Taxonomy" id="34765"/>
    <lineage>
        <taxon>Eukaryota</taxon>
        <taxon>Metazoa</taxon>
        <taxon>Chordata</taxon>
        <taxon>Tunicata</taxon>
        <taxon>Appendicularia</taxon>
        <taxon>Copelata</taxon>
        <taxon>Oikopleuridae</taxon>
        <taxon>Oikopleura</taxon>
    </lineage>
</organism>
<dbReference type="InterPro" id="IPR016090">
    <property type="entry name" value="PLA2-like_dom"/>
</dbReference>
<evidence type="ECO:0000259" key="1">
    <source>
        <dbReference type="SMART" id="SM00085"/>
    </source>
</evidence>
<name>A0ABN7ST60_OIKDI</name>
<sequence length="270" mass="30403">MKIFNFLTASLASASRLQRATREITYAFTGEESPDELTAILDQITGGTFDEIDEMIRNLMGGDTRMDMNLEEERKFRQMKILVLWLQNSKKFGRYCFYGCYCLPEGSHNIASGGYGKPQDSVDKACFDFKQCYRCLVSEFEEMKPEKTWAGGQVDKCSGELLGYRFDLIGAAEDPDRDIVCTNPPGTCRRAICECDKALAKNLAKHENEWNPALHEFKGGFVREDHCHRPVGPSVPFVECCGTTSTFPFNKPRRENQCCSGTEALPEGTC</sequence>
<evidence type="ECO:0000313" key="2">
    <source>
        <dbReference type="EMBL" id="CAG5107020.1"/>
    </source>
</evidence>
<accession>A0ABN7ST60</accession>